<keyword evidence="12" id="KW-1185">Reference proteome</keyword>
<evidence type="ECO:0000313" key="11">
    <source>
        <dbReference type="EMBL" id="AIF82733.1"/>
    </source>
</evidence>
<keyword evidence="7 11" id="KW-0456">Lyase</keyword>
<evidence type="ECO:0000256" key="2">
    <source>
        <dbReference type="ARBA" id="ARBA00008847"/>
    </source>
</evidence>
<evidence type="ECO:0000256" key="8">
    <source>
        <dbReference type="ARBA" id="ARBA00033428"/>
    </source>
</evidence>
<dbReference type="eggNOG" id="arCOG00081">
    <property type="taxonomic scope" value="Archaea"/>
</dbReference>
<evidence type="ECO:0000256" key="7">
    <source>
        <dbReference type="ARBA" id="ARBA00023239"/>
    </source>
</evidence>
<dbReference type="InterPro" id="IPR001754">
    <property type="entry name" value="OMPdeCOase_dom"/>
</dbReference>
<dbReference type="STRING" id="1459636.NTE_00653"/>
<proteinExistence type="inferred from homology"/>
<dbReference type="GO" id="GO:0044205">
    <property type="term" value="P:'de novo' UMP biosynthetic process"/>
    <property type="evidence" value="ECO:0007669"/>
    <property type="project" value="UniProtKB-UniPathway"/>
</dbReference>
<reference evidence="11 12" key="1">
    <citation type="journal article" date="2014" name="PLoS ONE">
        <title>Genome Sequence of Candidatus Nitrososphaera evergladensis from Group I.1b Enriched from Everglades Soil Reveals Novel Genomic Features of the Ammonia-Oxidizing Archaea.</title>
        <authorList>
            <person name="Zhalnina K.V."/>
            <person name="Dias R."/>
            <person name="Leonard M.T."/>
            <person name="Dorr de Quadros P."/>
            <person name="Camargo F.A."/>
            <person name="Drew J.C."/>
            <person name="Farmerie W.G."/>
            <person name="Daroub S.H."/>
            <person name="Triplett E.W."/>
        </authorList>
    </citation>
    <scope>NUCLEOTIDE SEQUENCE [LARGE SCALE GENOMIC DNA]</scope>
    <source>
        <strain evidence="11 12">SR1</strain>
    </source>
</reference>
<dbReference type="Proteomes" id="UP000028194">
    <property type="component" value="Chromosome"/>
</dbReference>
<gene>
    <name evidence="11" type="ORF">NTE_00653</name>
</gene>
<evidence type="ECO:0000256" key="4">
    <source>
        <dbReference type="ARBA" id="ARBA00021923"/>
    </source>
</evidence>
<organism evidence="11 12">
    <name type="scientific">Candidatus Nitrososphaera evergladensis SR1</name>
    <dbReference type="NCBI Taxonomy" id="1459636"/>
    <lineage>
        <taxon>Archaea</taxon>
        <taxon>Nitrososphaerota</taxon>
        <taxon>Nitrososphaeria</taxon>
        <taxon>Nitrososphaerales</taxon>
        <taxon>Nitrososphaeraceae</taxon>
        <taxon>Nitrososphaera</taxon>
    </lineage>
</organism>
<dbReference type="PANTHER" id="PTHR43375:SF1">
    <property type="entry name" value="OROTIDINE 5'-PHOSPHATE DECARBOXYLASE"/>
    <property type="match status" value="1"/>
</dbReference>
<comment type="similarity">
    <text evidence="2">Belongs to the OMP decarboxylase family. Type 2 subfamily.</text>
</comment>
<dbReference type="UniPathway" id="UPA00070">
    <property type="reaction ID" value="UER00120"/>
</dbReference>
<dbReference type="CDD" id="cd04725">
    <property type="entry name" value="OMP_decarboxylase_like"/>
    <property type="match status" value="1"/>
</dbReference>
<evidence type="ECO:0000256" key="9">
    <source>
        <dbReference type="ARBA" id="ARBA00049157"/>
    </source>
</evidence>
<dbReference type="Gene3D" id="3.20.20.70">
    <property type="entry name" value="Aldolase class I"/>
    <property type="match status" value="1"/>
</dbReference>
<evidence type="ECO:0000256" key="1">
    <source>
        <dbReference type="ARBA" id="ARBA00004861"/>
    </source>
</evidence>
<dbReference type="Pfam" id="PF00215">
    <property type="entry name" value="OMPdecase"/>
    <property type="match status" value="1"/>
</dbReference>
<dbReference type="GeneID" id="41596514"/>
<dbReference type="InterPro" id="IPR013785">
    <property type="entry name" value="Aldolase_TIM"/>
</dbReference>
<dbReference type="KEGG" id="nev:NTE_00653"/>
<accession>A0A075MNE5</accession>
<dbReference type="OrthoDB" id="94124at2157"/>
<dbReference type="PANTHER" id="PTHR43375">
    <property type="entry name" value="OROTIDINE 5'-PHOSPHATE DECARBOXYLASE"/>
    <property type="match status" value="1"/>
</dbReference>
<comment type="catalytic activity">
    <reaction evidence="9">
        <text>orotidine 5'-phosphate + H(+) = UMP + CO2</text>
        <dbReference type="Rhea" id="RHEA:11596"/>
        <dbReference type="ChEBI" id="CHEBI:15378"/>
        <dbReference type="ChEBI" id="CHEBI:16526"/>
        <dbReference type="ChEBI" id="CHEBI:57538"/>
        <dbReference type="ChEBI" id="CHEBI:57865"/>
        <dbReference type="EC" id="4.1.1.23"/>
    </reaction>
</comment>
<keyword evidence="5" id="KW-0210">Decarboxylase</keyword>
<keyword evidence="6" id="KW-0665">Pyrimidine biosynthesis</keyword>
<dbReference type="RefSeq" id="WP_148699644.1">
    <property type="nucleotide sequence ID" value="NZ_CP007174.1"/>
</dbReference>
<evidence type="ECO:0000313" key="12">
    <source>
        <dbReference type="Proteomes" id="UP000028194"/>
    </source>
</evidence>
<dbReference type="InterPro" id="IPR011995">
    <property type="entry name" value="OMPdecase_type-2"/>
</dbReference>
<name>A0A075MNE5_9ARCH</name>
<dbReference type="AlphaFoldDB" id="A0A075MNE5"/>
<evidence type="ECO:0000256" key="6">
    <source>
        <dbReference type="ARBA" id="ARBA00022975"/>
    </source>
</evidence>
<comment type="pathway">
    <text evidence="1">Pyrimidine metabolism; UMP biosynthesis via de novo pathway; UMP from orotate: step 2/2.</text>
</comment>
<dbReference type="EC" id="4.1.1.23" evidence="3"/>
<dbReference type="GO" id="GO:0004590">
    <property type="term" value="F:orotidine-5'-phosphate decarboxylase activity"/>
    <property type="evidence" value="ECO:0007669"/>
    <property type="project" value="UniProtKB-EC"/>
</dbReference>
<dbReference type="HOGENOM" id="CLU_067069_2_0_2"/>
<evidence type="ECO:0000259" key="10">
    <source>
        <dbReference type="SMART" id="SM00934"/>
    </source>
</evidence>
<evidence type="ECO:0000256" key="3">
    <source>
        <dbReference type="ARBA" id="ARBA00012321"/>
    </source>
</evidence>
<sequence>MTSSFSQRMAQLARKKKSRIVVALDPAANKRSLKQFAIRTIDAVAGDACAVKMNFHLLLPLSSREISEITKRAHSRRLLCIADIKLNDIGDTNEVALEHLARMGFDAVIANPFMGANTLALLANKARALGMGVIALVYMSHPDAADGYGLQAYGDMMYRIFLDRAIKAKVDGIVVGATQTDILEEVSEKKKELQISLPVYSPGVGAQGGDARQAVESGSDYLIIGRSIVQAKDQAVAARWFRLLAASPSSS</sequence>
<protein>
    <recommendedName>
        <fullName evidence="4">Orotidine 5'-phosphate decarboxylase</fullName>
        <ecNumber evidence="3">4.1.1.23</ecNumber>
    </recommendedName>
    <alternativeName>
        <fullName evidence="8">OMP decarboxylase</fullName>
    </alternativeName>
</protein>
<evidence type="ECO:0000256" key="5">
    <source>
        <dbReference type="ARBA" id="ARBA00022793"/>
    </source>
</evidence>
<dbReference type="InterPro" id="IPR011060">
    <property type="entry name" value="RibuloseP-bd_barrel"/>
</dbReference>
<dbReference type="GO" id="GO:0006207">
    <property type="term" value="P:'de novo' pyrimidine nucleobase biosynthetic process"/>
    <property type="evidence" value="ECO:0007669"/>
    <property type="project" value="InterPro"/>
</dbReference>
<dbReference type="SMART" id="SM00934">
    <property type="entry name" value="OMPdecase"/>
    <property type="match status" value="1"/>
</dbReference>
<feature type="domain" description="Orotidine 5'-phosphate decarboxylase" evidence="10">
    <location>
        <begin position="19"/>
        <end position="241"/>
    </location>
</feature>
<dbReference type="EMBL" id="CP007174">
    <property type="protein sequence ID" value="AIF82733.1"/>
    <property type="molecule type" value="Genomic_DNA"/>
</dbReference>
<dbReference type="SUPFAM" id="SSF51366">
    <property type="entry name" value="Ribulose-phoshate binding barrel"/>
    <property type="match status" value="1"/>
</dbReference>